<gene>
    <name evidence="1" type="ORF">Dcae01_00877</name>
</gene>
<keyword evidence="2" id="KW-1185">Reference proteome</keyword>
<accession>A0ABP9UEC0</accession>
<evidence type="ECO:0000313" key="1">
    <source>
        <dbReference type="EMBL" id="GAA5439377.1"/>
    </source>
</evidence>
<comment type="caution">
    <text evidence="1">The sequence shown here is derived from an EMBL/GenBank/DDBJ whole genome shotgun (WGS) entry which is preliminary data.</text>
</comment>
<dbReference type="Proteomes" id="UP001423409">
    <property type="component" value="Unassembled WGS sequence"/>
</dbReference>
<proteinExistence type="predicted"/>
<protein>
    <submittedName>
        <fullName evidence="1">Uncharacterized protein</fullName>
    </submittedName>
</protein>
<name>A0ABP9UEC0_9DEIO</name>
<organism evidence="1 2">
    <name type="scientific">Deinococcus caeni</name>
    <dbReference type="NCBI Taxonomy" id="569127"/>
    <lineage>
        <taxon>Bacteria</taxon>
        <taxon>Thermotogati</taxon>
        <taxon>Deinococcota</taxon>
        <taxon>Deinococci</taxon>
        <taxon>Deinococcales</taxon>
        <taxon>Deinococcaceae</taxon>
        <taxon>Deinococcus</taxon>
    </lineage>
</organism>
<evidence type="ECO:0000313" key="2">
    <source>
        <dbReference type="Proteomes" id="UP001423409"/>
    </source>
</evidence>
<dbReference type="EMBL" id="BAABQU010000008">
    <property type="protein sequence ID" value="GAA5439377.1"/>
    <property type="molecule type" value="Genomic_DNA"/>
</dbReference>
<dbReference type="RefSeq" id="WP_189065319.1">
    <property type="nucleotide sequence ID" value="NZ_BAABQU010000008.1"/>
</dbReference>
<sequence>MTDSGASVTVGLRGAWLGEATDPARSFQGEVTDSVLEALPVGTEVTVRFRDSGRRVTGASEHGSYVLSAAGHEWPVSRFTAHASAAGQVRDDRELSGAWVAELVNR</sequence>
<reference evidence="1 2" key="1">
    <citation type="submission" date="2024-02" db="EMBL/GenBank/DDBJ databases">
        <title>Deinococcus caeni NBRC 101312.</title>
        <authorList>
            <person name="Ichikawa N."/>
            <person name="Katano-Makiyama Y."/>
            <person name="Hidaka K."/>
        </authorList>
    </citation>
    <scope>NUCLEOTIDE SEQUENCE [LARGE SCALE GENOMIC DNA]</scope>
    <source>
        <strain evidence="1 2">NBRC 101312</strain>
    </source>
</reference>